<dbReference type="Gene3D" id="3.40.30.10">
    <property type="entry name" value="Glutaredoxin"/>
    <property type="match status" value="1"/>
</dbReference>
<dbReference type="EMBL" id="FOUY01000037">
    <property type="protein sequence ID" value="SFO22480.1"/>
    <property type="molecule type" value="Genomic_DNA"/>
</dbReference>
<accession>A0A1I5FFG6</accession>
<evidence type="ECO:0000313" key="2">
    <source>
        <dbReference type="Proteomes" id="UP000199614"/>
    </source>
</evidence>
<evidence type="ECO:0000313" key="1">
    <source>
        <dbReference type="EMBL" id="SFO22480.1"/>
    </source>
</evidence>
<dbReference type="STRING" id="260086.SAMN05216207_103756"/>
<dbReference type="SUPFAM" id="SSF52833">
    <property type="entry name" value="Thioredoxin-like"/>
    <property type="match status" value="1"/>
</dbReference>
<gene>
    <name evidence="1" type="ORF">SAMN05216207_103756</name>
</gene>
<reference evidence="1 2" key="1">
    <citation type="submission" date="2016-10" db="EMBL/GenBank/DDBJ databases">
        <authorList>
            <person name="de Groot N.N."/>
        </authorList>
    </citation>
    <scope>NUCLEOTIDE SEQUENCE [LARGE SCALE GENOMIC DNA]</scope>
    <source>
        <strain evidence="1 2">CGMCC 4.1877</strain>
    </source>
</reference>
<sequence length="247" mass="27430">MRLSPVRNGYAVAMSDELEFFFDPICPFCWVTSRWVVEVGRQREIAVSWRPLPLAILNEGISYDERRKVSEAYPESHRRGLEMLRVIHAAGERHGPEVVGDLYTGFGELVWDTPAPEGEGFDPVMQVMARERDLRPVLEGYGLDPGLAEAASDTSRDGDLRKNVDEARARCGDDVGTPILSFAPPDGPALFGPVIDTVPFGEDALRLWDATYTLATWPGFAELKRSLRSFPDTPLTARVAHGTTTVR</sequence>
<name>A0A1I5FFG6_PSUAM</name>
<keyword evidence="2" id="KW-1185">Reference proteome</keyword>
<protein>
    <submittedName>
        <fullName evidence="1">DSBA-like thioredoxin domain-containing protein</fullName>
    </submittedName>
</protein>
<dbReference type="InterPro" id="IPR036249">
    <property type="entry name" value="Thioredoxin-like_sf"/>
</dbReference>
<dbReference type="Pfam" id="PF22234">
    <property type="entry name" value="Rv2466c-like"/>
    <property type="match status" value="1"/>
</dbReference>
<dbReference type="InterPro" id="IPR053977">
    <property type="entry name" value="Rv2466c-like"/>
</dbReference>
<proteinExistence type="predicted"/>
<dbReference type="AlphaFoldDB" id="A0A1I5FFG6"/>
<organism evidence="1 2">
    <name type="scientific">Pseudonocardia ammonioxydans</name>
    <dbReference type="NCBI Taxonomy" id="260086"/>
    <lineage>
        <taxon>Bacteria</taxon>
        <taxon>Bacillati</taxon>
        <taxon>Actinomycetota</taxon>
        <taxon>Actinomycetes</taxon>
        <taxon>Pseudonocardiales</taxon>
        <taxon>Pseudonocardiaceae</taxon>
        <taxon>Pseudonocardia</taxon>
    </lineage>
</organism>
<dbReference type="Proteomes" id="UP000199614">
    <property type="component" value="Unassembled WGS sequence"/>
</dbReference>